<reference evidence="2 3" key="1">
    <citation type="submission" date="2018-05" db="EMBL/GenBank/DDBJ databases">
        <title>Rhodobacteraceae gen. nov., sp. nov. isolated from sea water.</title>
        <authorList>
            <person name="Ren Y."/>
        </authorList>
    </citation>
    <scope>NUCLEOTIDE SEQUENCE [LARGE SCALE GENOMIC DNA]</scope>
    <source>
        <strain evidence="2 3">TG-679</strain>
    </source>
</reference>
<dbReference type="Proteomes" id="UP000245680">
    <property type="component" value="Unassembled WGS sequence"/>
</dbReference>
<name>A0A2V2L8S6_9RHOB</name>
<evidence type="ECO:0000313" key="2">
    <source>
        <dbReference type="EMBL" id="PWR01625.1"/>
    </source>
</evidence>
<feature type="compositionally biased region" description="Basic and acidic residues" evidence="1">
    <location>
        <begin position="56"/>
        <end position="66"/>
    </location>
</feature>
<feature type="region of interest" description="Disordered" evidence="1">
    <location>
        <begin position="19"/>
        <end position="66"/>
    </location>
</feature>
<evidence type="ECO:0000256" key="1">
    <source>
        <dbReference type="SAM" id="MobiDB-lite"/>
    </source>
</evidence>
<evidence type="ECO:0000313" key="3">
    <source>
        <dbReference type="Proteomes" id="UP000245680"/>
    </source>
</evidence>
<dbReference type="AlphaFoldDB" id="A0A2V2L8S6"/>
<organism evidence="2 3">
    <name type="scientific">Meridianimarinicoccus roseus</name>
    <dbReference type="NCBI Taxonomy" id="2072018"/>
    <lineage>
        <taxon>Bacteria</taxon>
        <taxon>Pseudomonadati</taxon>
        <taxon>Pseudomonadota</taxon>
        <taxon>Alphaproteobacteria</taxon>
        <taxon>Rhodobacterales</taxon>
        <taxon>Paracoccaceae</taxon>
        <taxon>Meridianimarinicoccus</taxon>
    </lineage>
</organism>
<accession>A0A2V2L8S6</accession>
<keyword evidence="3" id="KW-1185">Reference proteome</keyword>
<gene>
    <name evidence="2" type="ORF">DKT77_15965</name>
</gene>
<dbReference type="EMBL" id="QGKU01000048">
    <property type="protein sequence ID" value="PWR01625.1"/>
    <property type="molecule type" value="Genomic_DNA"/>
</dbReference>
<proteinExistence type="predicted"/>
<comment type="caution">
    <text evidence="2">The sequence shown here is derived from an EMBL/GenBank/DDBJ whole genome shotgun (WGS) entry which is preliminary data.</text>
</comment>
<sequence>MNMFSMKPKFDLAAFLAEPAPKGAARSKGARRRNAPFQRSGDTAAPAAKDATVTGETDRPETDPKS</sequence>
<protein>
    <submittedName>
        <fullName evidence="2">Uncharacterized protein</fullName>
    </submittedName>
</protein>